<dbReference type="RefSeq" id="WP_187731431.1">
    <property type="nucleotide sequence ID" value="NZ_BMFN01000004.1"/>
</dbReference>
<feature type="region of interest" description="Disordered" evidence="1">
    <location>
        <begin position="1"/>
        <end position="91"/>
    </location>
</feature>
<feature type="compositionally biased region" description="Polar residues" evidence="1">
    <location>
        <begin position="13"/>
        <end position="31"/>
    </location>
</feature>
<organism evidence="2 3">
    <name type="scientific">Hymenobacter qilianensis</name>
    <dbReference type="NCBI Taxonomy" id="1385715"/>
    <lineage>
        <taxon>Bacteria</taxon>
        <taxon>Pseudomonadati</taxon>
        <taxon>Bacteroidota</taxon>
        <taxon>Cytophagia</taxon>
        <taxon>Cytophagales</taxon>
        <taxon>Hymenobacteraceae</taxon>
        <taxon>Hymenobacter</taxon>
    </lineage>
</organism>
<evidence type="ECO:0000313" key="2">
    <source>
        <dbReference type="EMBL" id="QNP51136.1"/>
    </source>
</evidence>
<feature type="compositionally biased region" description="Basic and acidic residues" evidence="1">
    <location>
        <begin position="42"/>
        <end position="71"/>
    </location>
</feature>
<sequence>MITNQQNKRDSAAAQSSGRTGAAKQTTSSGKSLRGFAAMDPAEQRRIASEGGKASHESGRGHRFTSEEARAAGRKGGQASRGRSNQGGATR</sequence>
<name>A0A7H0GS70_9BACT</name>
<evidence type="ECO:0000256" key="1">
    <source>
        <dbReference type="SAM" id="MobiDB-lite"/>
    </source>
</evidence>
<gene>
    <name evidence="2" type="ORF">H9L05_13620</name>
</gene>
<dbReference type="KEGG" id="hqi:H9L05_13620"/>
<dbReference type="Proteomes" id="UP000516093">
    <property type="component" value="Chromosome"/>
</dbReference>
<dbReference type="Pfam" id="PF10685">
    <property type="entry name" value="KGG"/>
    <property type="match status" value="2"/>
</dbReference>
<proteinExistence type="predicted"/>
<dbReference type="InterPro" id="IPR019626">
    <property type="entry name" value="Stress-induced_KGG_rpt"/>
</dbReference>
<protein>
    <submittedName>
        <fullName evidence="2">General stress protein</fullName>
    </submittedName>
</protein>
<evidence type="ECO:0000313" key="3">
    <source>
        <dbReference type="Proteomes" id="UP000516093"/>
    </source>
</evidence>
<reference evidence="2 3" key="1">
    <citation type="submission" date="2020-08" db="EMBL/GenBank/DDBJ databases">
        <title>Genome sequence of Hymenobacter qilianensis JCM 19763T.</title>
        <authorList>
            <person name="Hyun D.-W."/>
            <person name="Bae J.-W."/>
        </authorList>
    </citation>
    <scope>NUCLEOTIDE SEQUENCE [LARGE SCALE GENOMIC DNA]</scope>
    <source>
        <strain evidence="2 3">JCM 19763</strain>
    </source>
</reference>
<feature type="compositionally biased region" description="Polar residues" evidence="1">
    <location>
        <begin position="81"/>
        <end position="91"/>
    </location>
</feature>
<accession>A0A7H0GS70</accession>
<dbReference type="AlphaFoldDB" id="A0A7H0GS70"/>
<dbReference type="EMBL" id="CP060784">
    <property type="protein sequence ID" value="QNP51136.1"/>
    <property type="molecule type" value="Genomic_DNA"/>
</dbReference>
<keyword evidence="3" id="KW-1185">Reference proteome</keyword>